<dbReference type="AlphaFoldDB" id="A0A2A9MFB8"/>
<evidence type="ECO:0000313" key="8">
    <source>
        <dbReference type="Proteomes" id="UP000224006"/>
    </source>
</evidence>
<dbReference type="Proteomes" id="UP000224006">
    <property type="component" value="Unassembled WGS sequence"/>
</dbReference>
<evidence type="ECO:0000256" key="2">
    <source>
        <dbReference type="ARBA" id="ARBA00005254"/>
    </source>
</evidence>
<dbReference type="InterPro" id="IPR029045">
    <property type="entry name" value="ClpP/crotonase-like_dom_sf"/>
</dbReference>
<dbReference type="EMBL" id="NWUJ01000007">
    <property type="protein sequence ID" value="PFH34082.1"/>
    <property type="molecule type" value="Genomic_DNA"/>
</dbReference>
<name>A0A2A9MFB8_BESBE</name>
<evidence type="ECO:0000256" key="3">
    <source>
        <dbReference type="ARBA" id="ARBA00022832"/>
    </source>
</evidence>
<dbReference type="CDD" id="cd06558">
    <property type="entry name" value="crotonase-like"/>
    <property type="match status" value="1"/>
</dbReference>
<dbReference type="Gene3D" id="3.90.226.10">
    <property type="entry name" value="2-enoyl-CoA Hydratase, Chain A, domain 1"/>
    <property type="match status" value="1"/>
</dbReference>
<protein>
    <submittedName>
        <fullName evidence="7">Enoyl-CoA hydratase/isomerase family protein</fullName>
    </submittedName>
</protein>
<dbReference type="PANTHER" id="PTHR43149:SF1">
    <property type="entry name" value="DELTA(3,5)-DELTA(2,4)-DIENOYL-COA ISOMERASE, MITOCHONDRIAL"/>
    <property type="match status" value="1"/>
</dbReference>
<dbReference type="GO" id="GO:0051750">
    <property type="term" value="F:delta(3,5)-delta(2,4)-dienoyl-CoA isomerase activity"/>
    <property type="evidence" value="ECO:0007669"/>
    <property type="project" value="TreeGrafter"/>
</dbReference>
<feature type="region of interest" description="Disordered" evidence="6">
    <location>
        <begin position="102"/>
        <end position="133"/>
    </location>
</feature>
<dbReference type="OrthoDB" id="14970at2759"/>
<evidence type="ECO:0000256" key="5">
    <source>
        <dbReference type="ARBA" id="ARBA00023235"/>
    </source>
</evidence>
<dbReference type="GeneID" id="40312160"/>
<dbReference type="Pfam" id="PF00378">
    <property type="entry name" value="ECH_1"/>
    <property type="match status" value="2"/>
</dbReference>
<evidence type="ECO:0000256" key="4">
    <source>
        <dbReference type="ARBA" id="ARBA00023098"/>
    </source>
</evidence>
<comment type="caution">
    <text evidence="7">The sequence shown here is derived from an EMBL/GenBank/DDBJ whole genome shotgun (WGS) entry which is preliminary data.</text>
</comment>
<dbReference type="STRING" id="94643.A0A2A9MFB8"/>
<dbReference type="GO" id="GO:0005739">
    <property type="term" value="C:mitochondrion"/>
    <property type="evidence" value="ECO:0007669"/>
    <property type="project" value="TreeGrafter"/>
</dbReference>
<dbReference type="InterPro" id="IPR014748">
    <property type="entry name" value="Enoyl-CoA_hydra_C"/>
</dbReference>
<dbReference type="FunFam" id="1.10.12.10:FF:000004">
    <property type="entry name" value="Delta3,5-delta2,4-dienoyl-CoA isomerase"/>
    <property type="match status" value="1"/>
</dbReference>
<dbReference type="InterPro" id="IPR001753">
    <property type="entry name" value="Enoyl-CoA_hydra/iso"/>
</dbReference>
<dbReference type="RefSeq" id="XP_029218091.1">
    <property type="nucleotide sequence ID" value="XM_029365607.1"/>
</dbReference>
<sequence>MDAEKKLGGFQTLLVTRLAFPDEGRSEGTAANPSFVYEVRLNRPKQRNAFNREFWEEFRECFDILDILPSCRCIVVTAEGPVFTAGIDLALAAEQLTGKPLLPRRQRARERAETSKSNWDAEENMEDSTEKPDRARIAASLRRTITKFQDCFTSLEKCSKPIIVCIGGPCVGAGVDLICSCDIRVASKNAWFSVKEVDIGLAADVGTLQRLPRIVGNDSWVREICYTGRRFDAEEAKRQGLLSKLVESEDEMRKKAVALAHDIAAKSPVAVSGIKFALNYTTRRTVEDELRVQAIWNAAMLQTNDIPVSMSLQSMQRGSRSGSPDTGHAFACL</sequence>
<accession>A0A2A9MFB8</accession>
<gene>
    <name evidence="7" type="ORF">BESB_072340</name>
</gene>
<dbReference type="GO" id="GO:0006635">
    <property type="term" value="P:fatty acid beta-oxidation"/>
    <property type="evidence" value="ECO:0007669"/>
    <property type="project" value="UniProtKB-UniPathway"/>
</dbReference>
<dbReference type="InterPro" id="IPR045002">
    <property type="entry name" value="Ech1-like"/>
</dbReference>
<evidence type="ECO:0000256" key="6">
    <source>
        <dbReference type="SAM" id="MobiDB-lite"/>
    </source>
</evidence>
<dbReference type="UniPathway" id="UPA00659"/>
<dbReference type="PANTHER" id="PTHR43149">
    <property type="entry name" value="ENOYL-COA HYDRATASE"/>
    <property type="match status" value="1"/>
</dbReference>
<dbReference type="KEGG" id="bbes:BESB_072340"/>
<organism evidence="7 8">
    <name type="scientific">Besnoitia besnoiti</name>
    <name type="common">Apicomplexan protozoan</name>
    <dbReference type="NCBI Taxonomy" id="94643"/>
    <lineage>
        <taxon>Eukaryota</taxon>
        <taxon>Sar</taxon>
        <taxon>Alveolata</taxon>
        <taxon>Apicomplexa</taxon>
        <taxon>Conoidasida</taxon>
        <taxon>Coccidia</taxon>
        <taxon>Eucoccidiorida</taxon>
        <taxon>Eimeriorina</taxon>
        <taxon>Sarcocystidae</taxon>
        <taxon>Besnoitia</taxon>
    </lineage>
</organism>
<proteinExistence type="inferred from homology"/>
<comment type="similarity">
    <text evidence="2">Belongs to the enoyl-CoA hydratase/isomerase family.</text>
</comment>
<evidence type="ECO:0000256" key="1">
    <source>
        <dbReference type="ARBA" id="ARBA00005005"/>
    </source>
</evidence>
<keyword evidence="5 7" id="KW-0413">Isomerase</keyword>
<keyword evidence="8" id="KW-1185">Reference proteome</keyword>
<dbReference type="Gene3D" id="1.10.12.10">
    <property type="entry name" value="Lyase 2-enoyl-coa Hydratase, Chain A, domain 2"/>
    <property type="match status" value="1"/>
</dbReference>
<evidence type="ECO:0000313" key="7">
    <source>
        <dbReference type="EMBL" id="PFH34082.1"/>
    </source>
</evidence>
<dbReference type="SUPFAM" id="SSF52096">
    <property type="entry name" value="ClpP/crotonase"/>
    <property type="match status" value="1"/>
</dbReference>
<dbReference type="VEuPathDB" id="ToxoDB:BESB_072340"/>
<keyword evidence="3" id="KW-0276">Fatty acid metabolism</keyword>
<reference evidence="7 8" key="1">
    <citation type="submission" date="2017-09" db="EMBL/GenBank/DDBJ databases">
        <title>Genome sequencing of Besnoitia besnoiti strain Bb-Ger1.</title>
        <authorList>
            <person name="Schares G."/>
            <person name="Venepally P."/>
            <person name="Lorenzi H.A."/>
        </authorList>
    </citation>
    <scope>NUCLEOTIDE SEQUENCE [LARGE SCALE GENOMIC DNA]</scope>
    <source>
        <strain evidence="7 8">Bb-Ger1</strain>
    </source>
</reference>
<keyword evidence="4" id="KW-0443">Lipid metabolism</keyword>
<comment type="pathway">
    <text evidence="1">Lipid metabolism; fatty acid beta-oxidation.</text>
</comment>